<reference evidence="3" key="1">
    <citation type="submission" date="2015-05" db="EMBL/GenBank/DDBJ databases">
        <authorList>
            <person name="Fogelqvist Johan"/>
        </authorList>
    </citation>
    <scope>NUCLEOTIDE SEQUENCE [LARGE SCALE GENOMIC DNA]</scope>
</reference>
<evidence type="ECO:0000313" key="2">
    <source>
        <dbReference type="EMBL" id="CRK35042.1"/>
    </source>
</evidence>
<dbReference type="EMBL" id="CVQH01023358">
    <property type="protein sequence ID" value="CRK35042.1"/>
    <property type="molecule type" value="Genomic_DNA"/>
</dbReference>
<keyword evidence="3" id="KW-1185">Reference proteome</keyword>
<accession>A0A0G4MLL9</accession>
<name>A0A0G4MLL9_VERLO</name>
<protein>
    <submittedName>
        <fullName evidence="2">Uncharacterized protein</fullName>
    </submittedName>
</protein>
<dbReference type="AlphaFoldDB" id="A0A0G4MLL9"/>
<dbReference type="Proteomes" id="UP000044602">
    <property type="component" value="Unassembled WGS sequence"/>
</dbReference>
<feature type="region of interest" description="Disordered" evidence="1">
    <location>
        <begin position="1"/>
        <end position="47"/>
    </location>
</feature>
<evidence type="ECO:0000256" key="1">
    <source>
        <dbReference type="SAM" id="MobiDB-lite"/>
    </source>
</evidence>
<sequence length="47" mass="5367">RVREERRGRRLSHRREAQRCIAGGTAALREDTPKPTGPDTRRTLDPA</sequence>
<proteinExistence type="predicted"/>
<feature type="non-terminal residue" evidence="2">
    <location>
        <position position="1"/>
    </location>
</feature>
<evidence type="ECO:0000313" key="3">
    <source>
        <dbReference type="Proteomes" id="UP000044602"/>
    </source>
</evidence>
<organism evidence="2 3">
    <name type="scientific">Verticillium longisporum</name>
    <name type="common">Verticillium dahliae var. longisporum</name>
    <dbReference type="NCBI Taxonomy" id="100787"/>
    <lineage>
        <taxon>Eukaryota</taxon>
        <taxon>Fungi</taxon>
        <taxon>Dikarya</taxon>
        <taxon>Ascomycota</taxon>
        <taxon>Pezizomycotina</taxon>
        <taxon>Sordariomycetes</taxon>
        <taxon>Hypocreomycetidae</taxon>
        <taxon>Glomerellales</taxon>
        <taxon>Plectosphaerellaceae</taxon>
        <taxon>Verticillium</taxon>
    </lineage>
</organism>
<feature type="compositionally biased region" description="Basic and acidic residues" evidence="1">
    <location>
        <begin position="28"/>
        <end position="47"/>
    </location>
</feature>
<gene>
    <name evidence="2" type="ORF">BN1708_019679</name>
</gene>